<dbReference type="PANTHER" id="PTHR43649:SF16">
    <property type="entry name" value="SUGAR-BINDING LIPOPROTEIN"/>
    <property type="match status" value="1"/>
</dbReference>
<evidence type="ECO:0000313" key="2">
    <source>
        <dbReference type="EMBL" id="MBS2549128.1"/>
    </source>
</evidence>
<dbReference type="PROSITE" id="PS51257">
    <property type="entry name" value="PROKAR_LIPOPROTEIN"/>
    <property type="match status" value="1"/>
</dbReference>
<keyword evidence="1" id="KW-0732">Signal</keyword>
<name>A0ABS5KSW5_9ACTN</name>
<organism evidence="2 3">
    <name type="scientific">Catenulispora pinistramenti</name>
    <dbReference type="NCBI Taxonomy" id="2705254"/>
    <lineage>
        <taxon>Bacteria</taxon>
        <taxon>Bacillati</taxon>
        <taxon>Actinomycetota</taxon>
        <taxon>Actinomycetes</taxon>
        <taxon>Catenulisporales</taxon>
        <taxon>Catenulisporaceae</taxon>
        <taxon>Catenulispora</taxon>
    </lineage>
</organism>
<dbReference type="SUPFAM" id="SSF53850">
    <property type="entry name" value="Periplasmic binding protein-like II"/>
    <property type="match status" value="1"/>
</dbReference>
<keyword evidence="3" id="KW-1185">Reference proteome</keyword>
<feature type="signal peptide" evidence="1">
    <location>
        <begin position="1"/>
        <end position="29"/>
    </location>
</feature>
<protein>
    <submittedName>
        <fullName evidence="2">Extracellular solute-binding protein</fullName>
    </submittedName>
</protein>
<dbReference type="PANTHER" id="PTHR43649">
    <property type="entry name" value="ARABINOSE-BINDING PROTEIN-RELATED"/>
    <property type="match status" value="1"/>
</dbReference>
<dbReference type="RefSeq" id="WP_212010694.1">
    <property type="nucleotide sequence ID" value="NZ_JAAFYZ010000064.1"/>
</dbReference>
<comment type="caution">
    <text evidence="2">The sequence shown here is derived from an EMBL/GenBank/DDBJ whole genome shotgun (WGS) entry which is preliminary data.</text>
</comment>
<dbReference type="Proteomes" id="UP000730482">
    <property type="component" value="Unassembled WGS sequence"/>
</dbReference>
<sequence>MSPARRPAARKIAAAVLVAGLGVSAAACSSSKSSKDAAAPAGGDGPVTISVACEPPTSQAKQRAEWLQDVATFEKANPDITIHGVDTYPCENTATFTAQLKAGTEPDVFHMYFTDLNQVLDAGQAADITSYVNDTTVPGFSDLAPSAMAAVTAGKTVYALPTGIYTQGLIINRKLFQQAGLNPDQPPTTWADVEKDAKAIAALGNGIYGYGEYSAGNNGGWHFSSEVDANGGQMVGGDGKAAFDAQPATEVLQALHQMRFVDGSMSPTQQLKWGDLQKQMGAGKLGMYIAAPDDIYNVIVPQDGGNVDDYGVGPLPSTSGTPAGSLSGGDALAFNKHDTPAQIRAGVKFVAFSELTPGQGQFNYARTKADGLPVGFPEPLDWVGATSAKNEQLKAASQTVDTAHFKTFVDAQEKGMGEPTDAQAVYKTLDATMLSVLQDPNADISSLLKTAQTQVNTLLANAS</sequence>
<gene>
    <name evidence="2" type="ORF">KGQ19_19875</name>
</gene>
<dbReference type="InterPro" id="IPR050490">
    <property type="entry name" value="Bact_solute-bd_prot1"/>
</dbReference>
<dbReference type="Pfam" id="PF01547">
    <property type="entry name" value="SBP_bac_1"/>
    <property type="match status" value="1"/>
</dbReference>
<dbReference type="EMBL" id="JAAFYZ010000064">
    <property type="protein sequence ID" value="MBS2549128.1"/>
    <property type="molecule type" value="Genomic_DNA"/>
</dbReference>
<dbReference type="InterPro" id="IPR006059">
    <property type="entry name" value="SBP"/>
</dbReference>
<evidence type="ECO:0000256" key="1">
    <source>
        <dbReference type="SAM" id="SignalP"/>
    </source>
</evidence>
<evidence type="ECO:0000313" key="3">
    <source>
        <dbReference type="Proteomes" id="UP000730482"/>
    </source>
</evidence>
<reference evidence="2 3" key="1">
    <citation type="submission" date="2020-02" db="EMBL/GenBank/DDBJ databases">
        <title>Acidophilic actinobacteria isolated from forest soil.</title>
        <authorList>
            <person name="Golinska P."/>
        </authorList>
    </citation>
    <scope>NUCLEOTIDE SEQUENCE [LARGE SCALE GENOMIC DNA]</scope>
    <source>
        <strain evidence="2 3">NL8</strain>
    </source>
</reference>
<proteinExistence type="predicted"/>
<dbReference type="Gene3D" id="3.40.190.10">
    <property type="entry name" value="Periplasmic binding protein-like II"/>
    <property type="match status" value="1"/>
</dbReference>
<feature type="chain" id="PRO_5046032246" evidence="1">
    <location>
        <begin position="30"/>
        <end position="463"/>
    </location>
</feature>
<accession>A0ABS5KSW5</accession>